<dbReference type="Proteomes" id="UP000319143">
    <property type="component" value="Unassembled WGS sequence"/>
</dbReference>
<dbReference type="AlphaFoldDB" id="A0A5C6DBU4"/>
<name>A0A5C6DBU4_9BACT</name>
<dbReference type="RefSeq" id="WP_197231590.1">
    <property type="nucleotide sequence ID" value="NZ_SJPV01000010.1"/>
</dbReference>
<evidence type="ECO:0000256" key="2">
    <source>
        <dbReference type="ARBA" id="ARBA00023110"/>
    </source>
</evidence>
<feature type="region of interest" description="Disordered" evidence="4">
    <location>
        <begin position="28"/>
        <end position="52"/>
    </location>
</feature>
<organism evidence="7 8">
    <name type="scientific">Novipirellula artificiosorum</name>
    <dbReference type="NCBI Taxonomy" id="2528016"/>
    <lineage>
        <taxon>Bacteria</taxon>
        <taxon>Pseudomonadati</taxon>
        <taxon>Planctomycetota</taxon>
        <taxon>Planctomycetia</taxon>
        <taxon>Pirellulales</taxon>
        <taxon>Pirellulaceae</taxon>
        <taxon>Novipirellula</taxon>
    </lineage>
</organism>
<evidence type="ECO:0000256" key="5">
    <source>
        <dbReference type="SAM" id="SignalP"/>
    </source>
</evidence>
<keyword evidence="3 7" id="KW-0413">Isomerase</keyword>
<reference evidence="7 8" key="1">
    <citation type="submission" date="2019-02" db="EMBL/GenBank/DDBJ databases">
        <title>Deep-cultivation of Planctomycetes and their phenomic and genomic characterization uncovers novel biology.</title>
        <authorList>
            <person name="Wiegand S."/>
            <person name="Jogler M."/>
            <person name="Boedeker C."/>
            <person name="Pinto D."/>
            <person name="Vollmers J."/>
            <person name="Rivas-Marin E."/>
            <person name="Kohn T."/>
            <person name="Peeters S.H."/>
            <person name="Heuer A."/>
            <person name="Rast P."/>
            <person name="Oberbeckmann S."/>
            <person name="Bunk B."/>
            <person name="Jeske O."/>
            <person name="Meyerdierks A."/>
            <person name="Storesund J.E."/>
            <person name="Kallscheuer N."/>
            <person name="Luecker S."/>
            <person name="Lage O.M."/>
            <person name="Pohl T."/>
            <person name="Merkel B.J."/>
            <person name="Hornburger P."/>
            <person name="Mueller R.-W."/>
            <person name="Bruemmer F."/>
            <person name="Labrenz M."/>
            <person name="Spormann A.M."/>
            <person name="Op Den Camp H."/>
            <person name="Overmann J."/>
            <person name="Amann R."/>
            <person name="Jetten M.S.M."/>
            <person name="Mascher T."/>
            <person name="Medema M.H."/>
            <person name="Devos D.P."/>
            <person name="Kaster A.-K."/>
            <person name="Ovreas L."/>
            <person name="Rohde M."/>
            <person name="Galperin M.Y."/>
            <person name="Jogler C."/>
        </authorList>
    </citation>
    <scope>NUCLEOTIDE SEQUENCE [LARGE SCALE GENOMIC DNA]</scope>
    <source>
        <strain evidence="7 8">Poly41</strain>
    </source>
</reference>
<dbReference type="SUPFAM" id="SSF50891">
    <property type="entry name" value="Cyclophilin-like"/>
    <property type="match status" value="1"/>
</dbReference>
<proteinExistence type="predicted"/>
<evidence type="ECO:0000259" key="6">
    <source>
        <dbReference type="PROSITE" id="PS50072"/>
    </source>
</evidence>
<gene>
    <name evidence="7" type="ORF">Poly41_50770</name>
</gene>
<dbReference type="PANTHER" id="PTHR45625:SF4">
    <property type="entry name" value="PEPTIDYLPROLYL ISOMERASE DOMAIN AND WD REPEAT-CONTAINING PROTEIN 1"/>
    <property type="match status" value="1"/>
</dbReference>
<dbReference type="PROSITE" id="PS50072">
    <property type="entry name" value="CSA_PPIASE_2"/>
    <property type="match status" value="1"/>
</dbReference>
<dbReference type="Pfam" id="PF00160">
    <property type="entry name" value="Pro_isomerase"/>
    <property type="match status" value="1"/>
</dbReference>
<evidence type="ECO:0000313" key="7">
    <source>
        <dbReference type="EMBL" id="TWU33324.1"/>
    </source>
</evidence>
<comment type="caution">
    <text evidence="7">The sequence shown here is derived from an EMBL/GenBank/DDBJ whole genome shotgun (WGS) entry which is preliminary data.</text>
</comment>
<feature type="domain" description="PPIase cyclophilin-type" evidence="6">
    <location>
        <begin position="258"/>
        <end position="412"/>
    </location>
</feature>
<dbReference type="InterPro" id="IPR044666">
    <property type="entry name" value="Cyclophilin_A-like"/>
</dbReference>
<evidence type="ECO:0000256" key="4">
    <source>
        <dbReference type="SAM" id="MobiDB-lite"/>
    </source>
</evidence>
<keyword evidence="2" id="KW-0697">Rotamase</keyword>
<accession>A0A5C6DBU4</accession>
<keyword evidence="5" id="KW-0732">Signal</keyword>
<dbReference type="PRINTS" id="PR00153">
    <property type="entry name" value="CSAPPISMRASE"/>
</dbReference>
<feature type="signal peptide" evidence="5">
    <location>
        <begin position="1"/>
        <end position="23"/>
    </location>
</feature>
<dbReference type="Gene3D" id="2.40.100.10">
    <property type="entry name" value="Cyclophilin-like"/>
    <property type="match status" value="1"/>
</dbReference>
<keyword evidence="8" id="KW-1185">Reference proteome</keyword>
<evidence type="ECO:0000313" key="8">
    <source>
        <dbReference type="Proteomes" id="UP000319143"/>
    </source>
</evidence>
<protein>
    <recommendedName>
        <fullName evidence="1">peptidylprolyl isomerase</fullName>
        <ecNumber evidence="1">5.2.1.8</ecNumber>
    </recommendedName>
</protein>
<feature type="chain" id="PRO_5022820129" description="peptidylprolyl isomerase" evidence="5">
    <location>
        <begin position="24"/>
        <end position="425"/>
    </location>
</feature>
<evidence type="ECO:0000256" key="3">
    <source>
        <dbReference type="ARBA" id="ARBA00023235"/>
    </source>
</evidence>
<sequence length="425" mass="47670" precursor="true">MISQRLFVSFTLLLLAYSPTDRLATCDAQSSEVTTPSGPETPEASLAPASDTAPAAAGEEAAAMGGSLPIELTEEGEQAKAEFLEVLKAYRDKVTEMRVIHTRYINGEQQTPEARQSFVDAELRTRQLMDDLFEASYKLLMFAPDEEAAQYLLTMIQHQYENSNYSEWTLQAGSLLMDLGFKQIFLYRAVARAAVCTGHFELARKVYKHMDEEGFADLDKRFSFQMDEIEQLWQQEAEAREADATKNLPRVLIKTTKGDMVVELFLDVAPSTVANFISLVEQGFYDGLDFYQVKDDLLALTGDETGLGSGDSGRYVIDEHQREGARNAFRGSLAMAKLPSKEGSFFENTASTQFAIFFTPLPAVSQQQTVFGRVIEGMDLFTEIRRVDPNKDKSNETMIRPPDRIITAEVLRKPEEMPEPVYFTP</sequence>
<dbReference type="InterPro" id="IPR029000">
    <property type="entry name" value="Cyclophilin-like_dom_sf"/>
</dbReference>
<evidence type="ECO:0000256" key="1">
    <source>
        <dbReference type="ARBA" id="ARBA00013194"/>
    </source>
</evidence>
<feature type="compositionally biased region" description="Polar residues" evidence="4">
    <location>
        <begin position="28"/>
        <end position="38"/>
    </location>
</feature>
<dbReference type="InterPro" id="IPR002130">
    <property type="entry name" value="Cyclophilin-type_PPIase_dom"/>
</dbReference>
<dbReference type="PANTHER" id="PTHR45625">
    <property type="entry name" value="PEPTIDYL-PROLYL CIS-TRANS ISOMERASE-RELATED"/>
    <property type="match status" value="1"/>
</dbReference>
<dbReference type="EC" id="5.2.1.8" evidence="1"/>
<dbReference type="EMBL" id="SJPV01000010">
    <property type="protein sequence ID" value="TWU33324.1"/>
    <property type="molecule type" value="Genomic_DNA"/>
</dbReference>
<dbReference type="CDD" id="cd00317">
    <property type="entry name" value="cyclophilin"/>
    <property type="match status" value="1"/>
</dbReference>
<dbReference type="GO" id="GO:0003755">
    <property type="term" value="F:peptidyl-prolyl cis-trans isomerase activity"/>
    <property type="evidence" value="ECO:0007669"/>
    <property type="project" value="UniProtKB-KW"/>
</dbReference>